<organism evidence="1 2">
    <name type="scientific">Hufsiella arboris</name>
    <dbReference type="NCBI Taxonomy" id="2695275"/>
    <lineage>
        <taxon>Bacteria</taxon>
        <taxon>Pseudomonadati</taxon>
        <taxon>Bacteroidota</taxon>
        <taxon>Sphingobacteriia</taxon>
        <taxon>Sphingobacteriales</taxon>
        <taxon>Sphingobacteriaceae</taxon>
        <taxon>Hufsiella</taxon>
    </lineage>
</organism>
<dbReference type="EMBL" id="WVHT01000005">
    <property type="protein sequence ID" value="MXV51777.1"/>
    <property type="molecule type" value="Genomic_DNA"/>
</dbReference>
<protein>
    <submittedName>
        <fullName evidence="1">Phosphoribosylpyrophosphate synthetase</fullName>
    </submittedName>
</protein>
<accession>A0A7K1YB11</accession>
<name>A0A7K1YB11_9SPHI</name>
<dbReference type="AlphaFoldDB" id="A0A7K1YB11"/>
<sequence>MNTGITYDTLSQAMSDLQSRGYTDDFDFKDSCLYCNSISQTLNPSDLKITGVYRFEGMTNPDDSAVLYAIESNSGQKGLLVDAYGVYADEHKTAFLSEIPVVED</sequence>
<evidence type="ECO:0000313" key="2">
    <source>
        <dbReference type="Proteomes" id="UP000466586"/>
    </source>
</evidence>
<keyword evidence="2" id="KW-1185">Reference proteome</keyword>
<dbReference type="Proteomes" id="UP000466586">
    <property type="component" value="Unassembled WGS sequence"/>
</dbReference>
<reference evidence="1 2" key="1">
    <citation type="submission" date="2019-11" db="EMBL/GenBank/DDBJ databases">
        <title>Pedobacter sp. HMF7647 Genome sequencing and assembly.</title>
        <authorList>
            <person name="Kang H."/>
            <person name="Kim H."/>
            <person name="Joh K."/>
        </authorList>
    </citation>
    <scope>NUCLEOTIDE SEQUENCE [LARGE SCALE GENOMIC DNA]</scope>
    <source>
        <strain evidence="1 2">HMF7647</strain>
    </source>
</reference>
<proteinExistence type="predicted"/>
<evidence type="ECO:0000313" key="1">
    <source>
        <dbReference type="EMBL" id="MXV51777.1"/>
    </source>
</evidence>
<gene>
    <name evidence="1" type="ORF">GS399_12400</name>
</gene>
<dbReference type="RefSeq" id="WP_160844955.1">
    <property type="nucleotide sequence ID" value="NZ_WVHT01000005.1"/>
</dbReference>
<comment type="caution">
    <text evidence="1">The sequence shown here is derived from an EMBL/GenBank/DDBJ whole genome shotgun (WGS) entry which is preliminary data.</text>
</comment>